<dbReference type="AlphaFoldDB" id="A0AAF0T7H3"/>
<keyword evidence="2" id="KW-1185">Reference proteome</keyword>
<gene>
    <name evidence="1" type="ORF">MTR67_001014</name>
</gene>
<proteinExistence type="predicted"/>
<evidence type="ECO:0000313" key="1">
    <source>
        <dbReference type="EMBL" id="WMV07629.1"/>
    </source>
</evidence>
<feature type="non-terminal residue" evidence="1">
    <location>
        <position position="1"/>
    </location>
</feature>
<reference evidence="1" key="1">
    <citation type="submission" date="2023-08" db="EMBL/GenBank/DDBJ databases">
        <title>A de novo genome assembly of Solanum verrucosum Schlechtendal, a Mexican diploid species geographically isolated from the other diploid A-genome species in potato relatives.</title>
        <authorList>
            <person name="Hosaka K."/>
        </authorList>
    </citation>
    <scope>NUCLEOTIDE SEQUENCE</scope>
    <source>
        <tissue evidence="1">Young leaves</tissue>
    </source>
</reference>
<protein>
    <submittedName>
        <fullName evidence="1">Uncharacterized protein</fullName>
    </submittedName>
</protein>
<name>A0AAF0T7H3_SOLVR</name>
<organism evidence="1 2">
    <name type="scientific">Solanum verrucosum</name>
    <dbReference type="NCBI Taxonomy" id="315347"/>
    <lineage>
        <taxon>Eukaryota</taxon>
        <taxon>Viridiplantae</taxon>
        <taxon>Streptophyta</taxon>
        <taxon>Embryophyta</taxon>
        <taxon>Tracheophyta</taxon>
        <taxon>Spermatophyta</taxon>
        <taxon>Magnoliopsida</taxon>
        <taxon>eudicotyledons</taxon>
        <taxon>Gunneridae</taxon>
        <taxon>Pentapetalae</taxon>
        <taxon>asterids</taxon>
        <taxon>lamiids</taxon>
        <taxon>Solanales</taxon>
        <taxon>Solanaceae</taxon>
        <taxon>Solanoideae</taxon>
        <taxon>Solaneae</taxon>
        <taxon>Solanum</taxon>
    </lineage>
</organism>
<accession>A0AAF0T7H3</accession>
<dbReference type="Proteomes" id="UP001234989">
    <property type="component" value="Chromosome 1"/>
</dbReference>
<sequence>VDRTPSKKITSELLYESLVNHNILYKKTHKKFKNLKSKVELLMLSMIKQIGVDCVKRMLMNTYPLTTAFSRSWSVLRLKQMKK</sequence>
<dbReference type="EMBL" id="CP133612">
    <property type="protein sequence ID" value="WMV07629.1"/>
    <property type="molecule type" value="Genomic_DNA"/>
</dbReference>
<evidence type="ECO:0000313" key="2">
    <source>
        <dbReference type="Proteomes" id="UP001234989"/>
    </source>
</evidence>